<evidence type="ECO:0000313" key="2">
    <source>
        <dbReference type="EMBL" id="KRM52260.1"/>
    </source>
</evidence>
<proteinExistence type="predicted"/>
<organism evidence="2 3">
    <name type="scientific">Ligilactobacillus araffinosus DSM 20653</name>
    <dbReference type="NCBI Taxonomy" id="1423820"/>
    <lineage>
        <taxon>Bacteria</taxon>
        <taxon>Bacillati</taxon>
        <taxon>Bacillota</taxon>
        <taxon>Bacilli</taxon>
        <taxon>Lactobacillales</taxon>
        <taxon>Lactobacillaceae</taxon>
        <taxon>Ligilactobacillus</taxon>
    </lineage>
</organism>
<accession>A0A0R1ZH15</accession>
<keyword evidence="1" id="KW-0812">Transmembrane</keyword>
<dbReference type="STRING" id="1423820.FC64_GL000685"/>
<gene>
    <name evidence="2" type="ORF">FC64_GL000685</name>
</gene>
<protein>
    <recommendedName>
        <fullName evidence="4">Extracellular protein</fullName>
    </recommendedName>
</protein>
<dbReference type="EMBL" id="AYYZ01000025">
    <property type="protein sequence ID" value="KRM52260.1"/>
    <property type="molecule type" value="Genomic_DNA"/>
</dbReference>
<evidence type="ECO:0000313" key="3">
    <source>
        <dbReference type="Proteomes" id="UP000051291"/>
    </source>
</evidence>
<evidence type="ECO:0008006" key="4">
    <source>
        <dbReference type="Google" id="ProtNLM"/>
    </source>
</evidence>
<comment type="caution">
    <text evidence="2">The sequence shown here is derived from an EMBL/GenBank/DDBJ whole genome shotgun (WGS) entry which is preliminary data.</text>
</comment>
<name>A0A0R1ZH15_9LACO</name>
<reference evidence="2 3" key="1">
    <citation type="journal article" date="2015" name="Genome Announc.">
        <title>Expanding the biotechnology potential of lactobacilli through comparative genomics of 213 strains and associated genera.</title>
        <authorList>
            <person name="Sun Z."/>
            <person name="Harris H.M."/>
            <person name="McCann A."/>
            <person name="Guo C."/>
            <person name="Argimon S."/>
            <person name="Zhang W."/>
            <person name="Yang X."/>
            <person name="Jeffery I.B."/>
            <person name="Cooney J.C."/>
            <person name="Kagawa T.F."/>
            <person name="Liu W."/>
            <person name="Song Y."/>
            <person name="Salvetti E."/>
            <person name="Wrobel A."/>
            <person name="Rasinkangas P."/>
            <person name="Parkhill J."/>
            <person name="Rea M.C."/>
            <person name="O'Sullivan O."/>
            <person name="Ritari J."/>
            <person name="Douillard F.P."/>
            <person name="Paul Ross R."/>
            <person name="Yang R."/>
            <person name="Briner A.E."/>
            <person name="Felis G.E."/>
            <person name="de Vos W.M."/>
            <person name="Barrangou R."/>
            <person name="Klaenhammer T.R."/>
            <person name="Caufield P.W."/>
            <person name="Cui Y."/>
            <person name="Zhang H."/>
            <person name="O'Toole P.W."/>
        </authorList>
    </citation>
    <scope>NUCLEOTIDE SEQUENCE [LARGE SCALE GENOMIC DNA]</scope>
    <source>
        <strain evidence="2 3">DSM 20653</strain>
    </source>
</reference>
<feature type="transmembrane region" description="Helical" evidence="1">
    <location>
        <begin position="20"/>
        <end position="40"/>
    </location>
</feature>
<dbReference type="Proteomes" id="UP000051291">
    <property type="component" value="Unassembled WGS sequence"/>
</dbReference>
<dbReference type="PATRIC" id="fig|1423820.4.peg.695"/>
<dbReference type="Pfam" id="PF09911">
    <property type="entry name" value="DUF2140"/>
    <property type="match status" value="1"/>
</dbReference>
<keyword evidence="1" id="KW-1133">Transmembrane helix</keyword>
<dbReference type="AlphaFoldDB" id="A0A0R1ZH15"/>
<dbReference type="InterPro" id="IPR018672">
    <property type="entry name" value="DUF2140"/>
</dbReference>
<dbReference type="RefSeq" id="WP_057906616.1">
    <property type="nucleotide sequence ID" value="NZ_AYYZ01000025.1"/>
</dbReference>
<evidence type="ECO:0000256" key="1">
    <source>
        <dbReference type="SAM" id="Phobius"/>
    </source>
</evidence>
<keyword evidence="3" id="KW-1185">Reference proteome</keyword>
<sequence>MKRTDQAASKCEFNPWKWAFTILLVAVLSFVVFITLKVMVPSTQQESEPQVVKVDSKDYSKVNVTMNEQNFSAAINYLLRNVEKGSGIKYRFILNKSAVLMGTTSVLGKKITFSVYAKPSLDSNGNIRLKIKSVGVGSLNAPPAFVLSYIKKNYDLKGIVAINSTQKVITLRLDKLTAKDGLRIKANKMDLDNNQIDFSVLIPNK</sequence>
<keyword evidence="1" id="KW-0472">Membrane</keyword>